<keyword evidence="2" id="KW-0564">Palmitate</keyword>
<dbReference type="Proteomes" id="UP001239462">
    <property type="component" value="Unassembled WGS sequence"/>
</dbReference>
<comment type="similarity">
    <text evidence="1 2">Belongs to the outer membrane factor (OMF) (TC 1.B.17) family.</text>
</comment>
<organism evidence="4 5">
    <name type="scientific">Roseiconus lacunae</name>
    <dbReference type="NCBI Taxonomy" id="2605694"/>
    <lineage>
        <taxon>Bacteria</taxon>
        <taxon>Pseudomonadati</taxon>
        <taxon>Planctomycetota</taxon>
        <taxon>Planctomycetia</taxon>
        <taxon>Pirellulales</taxon>
        <taxon>Pirellulaceae</taxon>
        <taxon>Roseiconus</taxon>
    </lineage>
</organism>
<evidence type="ECO:0000256" key="3">
    <source>
        <dbReference type="SAM" id="MobiDB-lite"/>
    </source>
</evidence>
<dbReference type="Pfam" id="PF02321">
    <property type="entry name" value="OEP"/>
    <property type="match status" value="2"/>
</dbReference>
<feature type="region of interest" description="Disordered" evidence="3">
    <location>
        <begin position="501"/>
        <end position="526"/>
    </location>
</feature>
<feature type="compositionally biased region" description="Low complexity" evidence="3">
    <location>
        <begin position="505"/>
        <end position="524"/>
    </location>
</feature>
<accession>A0ABT7PP48</accession>
<dbReference type="EMBL" id="JASZZN010000018">
    <property type="protein sequence ID" value="MDM4018071.1"/>
    <property type="molecule type" value="Genomic_DNA"/>
</dbReference>
<name>A0ABT7PP48_9BACT</name>
<dbReference type="InterPro" id="IPR003423">
    <property type="entry name" value="OMP_efflux"/>
</dbReference>
<protein>
    <submittedName>
        <fullName evidence="4">Efflux transporter outer membrane subunit</fullName>
    </submittedName>
</protein>
<sequence>MNRFALVPQRNFRFVLAIALLLAGGCALLIIGGCAGRQATGTFSAEPPPSFSASGDVVQPDQWWNSFGDPQLDEQINQLFDGSFTLAAAIQRLSAARAVTRREASDFFIDLNGVSSIGSTYGPGSDDHSYLWGFDASYQVDLWGRIESQVEAERLRAAATHADYHAIALALTAEVTRTWFALIEAHAQLELLDEQIQTNQTGLSLQEARFGLGQIRSPDVLRQRQLVEGTLEQSAVVKSQIEVLEHRLAILLGQMPQNAKYSPGSNLPALPPLPNTGLPAELLKRRPDVRRDYLAFMAANKDLAAAISDQFPRLDLSGSLLNSAEKPEDLFRDWFLSIGGQLVGPILDGGQRRAEVDRNSAIVRQRFNEYGDTMLNAFAEVEDNLAREKYQLERLTHLEAQAKWAQMSADQLREQYLINEADYLDVLSAITAGQRLQRETLSARLDLLLIRVSLYLALAGGFEPRPQPTIVIQDETVVDGVSISTGEPIESDLPETLPPISNLNPAGPASAAASSDSLAPLIAPDNSGDFEQLLRTVDRLPDTELDE</sequence>
<dbReference type="NCBIfam" id="TIGR01845">
    <property type="entry name" value="outer_NodT"/>
    <property type="match status" value="1"/>
</dbReference>
<keyword evidence="2" id="KW-0449">Lipoprotein</keyword>
<comment type="subcellular location">
    <subcellularLocation>
        <location evidence="2">Cell membrane</location>
        <topology evidence="2">Lipid-anchor</topology>
    </subcellularLocation>
</comment>
<keyword evidence="2" id="KW-0472">Membrane</keyword>
<dbReference type="RefSeq" id="WP_149499440.1">
    <property type="nucleotide sequence ID" value="NZ_CP141221.1"/>
</dbReference>
<keyword evidence="2" id="KW-1134">Transmembrane beta strand</keyword>
<dbReference type="Gene3D" id="2.20.200.10">
    <property type="entry name" value="Outer membrane efflux proteins (OEP)"/>
    <property type="match status" value="1"/>
</dbReference>
<dbReference type="InterPro" id="IPR010131">
    <property type="entry name" value="MdtP/NodT-like"/>
</dbReference>
<gene>
    <name evidence="4" type="ORF">QTN89_21665</name>
</gene>
<evidence type="ECO:0000313" key="4">
    <source>
        <dbReference type="EMBL" id="MDM4018071.1"/>
    </source>
</evidence>
<evidence type="ECO:0000313" key="5">
    <source>
        <dbReference type="Proteomes" id="UP001239462"/>
    </source>
</evidence>
<dbReference type="PROSITE" id="PS51257">
    <property type="entry name" value="PROKAR_LIPOPROTEIN"/>
    <property type="match status" value="1"/>
</dbReference>
<dbReference type="PANTHER" id="PTHR30203:SF33">
    <property type="entry name" value="BLR4455 PROTEIN"/>
    <property type="match status" value="1"/>
</dbReference>
<dbReference type="PANTHER" id="PTHR30203">
    <property type="entry name" value="OUTER MEMBRANE CATION EFFLUX PROTEIN"/>
    <property type="match status" value="1"/>
</dbReference>
<evidence type="ECO:0000256" key="1">
    <source>
        <dbReference type="ARBA" id="ARBA00007613"/>
    </source>
</evidence>
<dbReference type="SUPFAM" id="SSF56954">
    <property type="entry name" value="Outer membrane efflux proteins (OEP)"/>
    <property type="match status" value="1"/>
</dbReference>
<proteinExistence type="inferred from homology"/>
<keyword evidence="2" id="KW-0812">Transmembrane</keyword>
<keyword evidence="5" id="KW-1185">Reference proteome</keyword>
<dbReference type="Gene3D" id="1.20.1600.10">
    <property type="entry name" value="Outer membrane efflux proteins (OEP)"/>
    <property type="match status" value="1"/>
</dbReference>
<comment type="caution">
    <text evidence="4">The sequence shown here is derived from an EMBL/GenBank/DDBJ whole genome shotgun (WGS) entry which is preliminary data.</text>
</comment>
<reference evidence="4 5" key="1">
    <citation type="submission" date="2023-06" db="EMBL/GenBank/DDBJ databases">
        <title>Roseiconus lacunae JC819 isolated from Gulf of Mannar region, Tamil Nadu.</title>
        <authorList>
            <person name="Pk S."/>
            <person name="Ch S."/>
            <person name="Ch V.R."/>
        </authorList>
    </citation>
    <scope>NUCLEOTIDE SEQUENCE [LARGE SCALE GENOMIC DNA]</scope>
    <source>
        <strain evidence="4 5">JC819</strain>
    </source>
</reference>
<evidence type="ECO:0000256" key="2">
    <source>
        <dbReference type="RuleBase" id="RU362097"/>
    </source>
</evidence>